<dbReference type="AlphaFoldDB" id="A0A9X7CIQ7"/>
<accession>A0A9X7CIQ7</accession>
<evidence type="ECO:0000313" key="1">
    <source>
        <dbReference type="EMBL" id="PGS69039.1"/>
    </source>
</evidence>
<comment type="caution">
    <text evidence="1">The sequence shown here is derived from an EMBL/GenBank/DDBJ whole genome shotgun (WGS) entry which is preliminary data.</text>
</comment>
<protein>
    <submittedName>
        <fullName evidence="1">Uncharacterized protein</fullName>
    </submittedName>
</protein>
<name>A0A9X7CIQ7_BACCE</name>
<sequence length="74" mass="8399">MVFWGILIIIVILFCLTRQDYSAYSSYIPTAQSAVLPVQLSLIQDKLYLVNGNTDVVSVVDTQTDQLKMMLPFR</sequence>
<evidence type="ECO:0000313" key="2">
    <source>
        <dbReference type="Proteomes" id="UP000224203"/>
    </source>
</evidence>
<dbReference type="Proteomes" id="UP000224203">
    <property type="component" value="Unassembled WGS sequence"/>
</dbReference>
<gene>
    <name evidence="1" type="ORF">COC69_26185</name>
</gene>
<organism evidence="1 2">
    <name type="scientific">Bacillus cereus</name>
    <dbReference type="NCBI Taxonomy" id="1396"/>
    <lineage>
        <taxon>Bacteria</taxon>
        <taxon>Bacillati</taxon>
        <taxon>Bacillota</taxon>
        <taxon>Bacilli</taxon>
        <taxon>Bacillales</taxon>
        <taxon>Bacillaceae</taxon>
        <taxon>Bacillus</taxon>
        <taxon>Bacillus cereus group</taxon>
    </lineage>
</organism>
<proteinExistence type="predicted"/>
<reference evidence="1 2" key="1">
    <citation type="submission" date="2017-09" db="EMBL/GenBank/DDBJ databases">
        <title>Large-scale bioinformatics analysis of Bacillus genomes uncovers conserved roles of natural products in bacterial physiology.</title>
        <authorList>
            <consortium name="Agbiome Team Llc"/>
            <person name="Bleich R.M."/>
            <person name="Grubbs K.J."/>
            <person name="Santa Maria K.C."/>
            <person name="Allen S.E."/>
            <person name="Farag S."/>
            <person name="Shank E.A."/>
            <person name="Bowers A."/>
        </authorList>
    </citation>
    <scope>NUCLEOTIDE SEQUENCE [LARGE SCALE GENOMIC DNA]</scope>
    <source>
        <strain evidence="1 2">AFS041711</strain>
    </source>
</reference>
<dbReference type="EMBL" id="NULI01000169">
    <property type="protein sequence ID" value="PGS69039.1"/>
    <property type="molecule type" value="Genomic_DNA"/>
</dbReference>
<dbReference type="RefSeq" id="WP_098783512.1">
    <property type="nucleotide sequence ID" value="NZ_NULI01000169.1"/>
</dbReference>